<sequence length="108" mass="12266">MIFLYIYLFYSMVLVGRQDWKVFANVSMMSTLFLNMSTQAQAQHCKEYMQPVCINTQATLVLPKHIVEPFKKKLITSEEGGSGVNQGARNLKIVIKSALPAMHLFEAH</sequence>
<evidence type="ECO:0000313" key="1">
    <source>
        <dbReference type="EMBL" id="TGO60597.1"/>
    </source>
</evidence>
<evidence type="ECO:0000313" key="2">
    <source>
        <dbReference type="Proteomes" id="UP000297527"/>
    </source>
</evidence>
<dbReference type="EMBL" id="PQXN01000034">
    <property type="protein sequence ID" value="TGO60597.1"/>
    <property type="molecule type" value="Genomic_DNA"/>
</dbReference>
<dbReference type="OrthoDB" id="3554315at2759"/>
<dbReference type="AlphaFoldDB" id="A0A4Z1IVK2"/>
<organism evidence="1 2">
    <name type="scientific">Botryotinia convoluta</name>
    <dbReference type="NCBI Taxonomy" id="54673"/>
    <lineage>
        <taxon>Eukaryota</taxon>
        <taxon>Fungi</taxon>
        <taxon>Dikarya</taxon>
        <taxon>Ascomycota</taxon>
        <taxon>Pezizomycotina</taxon>
        <taxon>Leotiomycetes</taxon>
        <taxon>Helotiales</taxon>
        <taxon>Sclerotiniaceae</taxon>
        <taxon>Botryotinia</taxon>
    </lineage>
</organism>
<comment type="caution">
    <text evidence="1">The sequence shown here is derived from an EMBL/GenBank/DDBJ whole genome shotgun (WGS) entry which is preliminary data.</text>
</comment>
<keyword evidence="2" id="KW-1185">Reference proteome</keyword>
<protein>
    <submittedName>
        <fullName evidence="1">Uncharacterized protein</fullName>
    </submittedName>
</protein>
<accession>A0A4Z1IVK2</accession>
<reference evidence="1 2" key="1">
    <citation type="submission" date="2017-12" db="EMBL/GenBank/DDBJ databases">
        <title>Comparative genomics of Botrytis spp.</title>
        <authorList>
            <person name="Valero-Jimenez C.A."/>
            <person name="Tapia P."/>
            <person name="Veloso J."/>
            <person name="Silva-Moreno E."/>
            <person name="Staats M."/>
            <person name="Valdes J.H."/>
            <person name="Van Kan J.A.L."/>
        </authorList>
    </citation>
    <scope>NUCLEOTIDE SEQUENCE [LARGE SCALE GENOMIC DNA]</scope>
    <source>
        <strain evidence="1 2">MUCL11595</strain>
    </source>
</reference>
<dbReference type="Proteomes" id="UP000297527">
    <property type="component" value="Unassembled WGS sequence"/>
</dbReference>
<proteinExistence type="predicted"/>
<gene>
    <name evidence="1" type="ORF">BCON_0034g00330</name>
</gene>
<name>A0A4Z1IVK2_9HELO</name>